<evidence type="ECO:0000259" key="6">
    <source>
        <dbReference type="Pfam" id="PF25954"/>
    </source>
</evidence>
<keyword evidence="7" id="KW-0131">Cell cycle</keyword>
<dbReference type="EMBL" id="AP022642">
    <property type="protein sequence ID" value="BCA29415.1"/>
    <property type="molecule type" value="Genomic_DNA"/>
</dbReference>
<dbReference type="RefSeq" id="WP_172434007.1">
    <property type="nucleotide sequence ID" value="NZ_AP022642.1"/>
</dbReference>
<protein>
    <submittedName>
        <fullName evidence="7">Resistance-nodulation-cell division (RND) efflux membrane fusion protein</fullName>
    </submittedName>
</protein>
<dbReference type="PANTHER" id="PTHR30469:SF15">
    <property type="entry name" value="HLYD FAMILY OF SECRETION PROTEINS"/>
    <property type="match status" value="1"/>
</dbReference>
<organism evidence="7 8">
    <name type="scientific">Metapseudomonas otitidis</name>
    <dbReference type="NCBI Taxonomy" id="319939"/>
    <lineage>
        <taxon>Bacteria</taxon>
        <taxon>Pseudomonadati</taxon>
        <taxon>Pseudomonadota</taxon>
        <taxon>Gammaproteobacteria</taxon>
        <taxon>Pseudomonadales</taxon>
        <taxon>Pseudomonadaceae</taxon>
        <taxon>Metapseudomonas</taxon>
    </lineage>
</organism>
<dbReference type="InterPro" id="IPR006143">
    <property type="entry name" value="RND_pump_MFP"/>
</dbReference>
<evidence type="ECO:0000256" key="2">
    <source>
        <dbReference type="ARBA" id="ARBA00023054"/>
    </source>
</evidence>
<accession>A0A679GH90</accession>
<gene>
    <name evidence="7" type="ORF">PtoMrB4_33920</name>
</gene>
<feature type="coiled-coil region" evidence="3">
    <location>
        <begin position="132"/>
        <end position="159"/>
    </location>
</feature>
<dbReference type="Gene3D" id="2.40.30.170">
    <property type="match status" value="1"/>
</dbReference>
<sequence length="358" mass="38419">MKPWLPALALAALAGCSQEADEAPAPRPVLYVTVRSDDVHQVGRFAGSIQARYETTLGFRTNGRIAARTLNVGDSVETGTLLATLDPTDQQNALLSAQGDASRAEAEWIDAQADERRQAELLTRGVGAQANLDRARTRLKTSRATLDQANSAVRRAQDQLGYTELRSDIAGVITQWHAEAGQVVQAGQEVVTLVRPDVKEAVVDLPDELVQRLPADARFEVSAQLDPQARTTGTVRELAPQADATTRTRRLRLSLDEAPPSFHLGSTVSVLLSSPVAPRTHLPATALIGDTHATGPAQVWVLDPQARQVHRRTVEVLRNQDGKVTVGSGLADGERVVSAGVNSLKEGQEVKMDEGAQP</sequence>
<evidence type="ECO:0000259" key="5">
    <source>
        <dbReference type="Pfam" id="PF25917"/>
    </source>
</evidence>
<dbReference type="GO" id="GO:0051301">
    <property type="term" value="P:cell division"/>
    <property type="evidence" value="ECO:0007669"/>
    <property type="project" value="UniProtKB-KW"/>
</dbReference>
<dbReference type="Pfam" id="PF25876">
    <property type="entry name" value="HH_MFP_RND"/>
    <property type="match status" value="1"/>
</dbReference>
<keyword evidence="7" id="KW-0132">Cell division</keyword>
<dbReference type="Gene3D" id="2.40.420.20">
    <property type="match status" value="1"/>
</dbReference>
<keyword evidence="2 3" id="KW-0175">Coiled coil</keyword>
<dbReference type="AlphaFoldDB" id="A0A679GH90"/>
<dbReference type="NCBIfam" id="TIGR01730">
    <property type="entry name" value="RND_mfp"/>
    <property type="match status" value="1"/>
</dbReference>
<dbReference type="Pfam" id="PF25917">
    <property type="entry name" value="BSH_RND"/>
    <property type="match status" value="1"/>
</dbReference>
<comment type="similarity">
    <text evidence="1">Belongs to the membrane fusion protein (MFP) (TC 8.A.1) family.</text>
</comment>
<evidence type="ECO:0000259" key="4">
    <source>
        <dbReference type="Pfam" id="PF25876"/>
    </source>
</evidence>
<dbReference type="InterPro" id="IPR058624">
    <property type="entry name" value="MdtA-like_HH"/>
</dbReference>
<name>A0A679GH90_9GAMM</name>
<dbReference type="Pfam" id="PF25954">
    <property type="entry name" value="Beta-barrel_RND_2"/>
    <property type="match status" value="1"/>
</dbReference>
<dbReference type="GO" id="GO:1990281">
    <property type="term" value="C:efflux pump complex"/>
    <property type="evidence" value="ECO:0007669"/>
    <property type="project" value="TreeGrafter"/>
</dbReference>
<feature type="domain" description="Multidrug resistance protein MdtA-like barrel-sandwich hybrid" evidence="5">
    <location>
        <begin position="57"/>
        <end position="192"/>
    </location>
</feature>
<feature type="domain" description="Multidrug resistance protein MdtA-like alpha-helical hairpin" evidence="4">
    <location>
        <begin position="94"/>
        <end position="163"/>
    </location>
</feature>
<dbReference type="GeneID" id="57398609"/>
<feature type="domain" description="CusB-like beta-barrel" evidence="6">
    <location>
        <begin position="202"/>
        <end position="273"/>
    </location>
</feature>
<dbReference type="PROSITE" id="PS51257">
    <property type="entry name" value="PROKAR_LIPOPROTEIN"/>
    <property type="match status" value="1"/>
</dbReference>
<evidence type="ECO:0000313" key="7">
    <source>
        <dbReference type="EMBL" id="BCA29415.1"/>
    </source>
</evidence>
<dbReference type="InterPro" id="IPR058625">
    <property type="entry name" value="MdtA-like_BSH"/>
</dbReference>
<dbReference type="Gene3D" id="2.40.50.100">
    <property type="match status" value="1"/>
</dbReference>
<dbReference type="Proteomes" id="UP000501237">
    <property type="component" value="Chromosome"/>
</dbReference>
<evidence type="ECO:0000256" key="1">
    <source>
        <dbReference type="ARBA" id="ARBA00009477"/>
    </source>
</evidence>
<evidence type="ECO:0000313" key="8">
    <source>
        <dbReference type="Proteomes" id="UP000501237"/>
    </source>
</evidence>
<proteinExistence type="inferred from homology"/>
<dbReference type="PANTHER" id="PTHR30469">
    <property type="entry name" value="MULTIDRUG RESISTANCE PROTEIN MDTA"/>
    <property type="match status" value="1"/>
</dbReference>
<dbReference type="KEGG" id="poj:PtoMrB4_33920"/>
<dbReference type="Gene3D" id="1.10.287.470">
    <property type="entry name" value="Helix hairpin bin"/>
    <property type="match status" value="1"/>
</dbReference>
<evidence type="ECO:0000256" key="3">
    <source>
        <dbReference type="SAM" id="Coils"/>
    </source>
</evidence>
<reference evidence="7 8" key="1">
    <citation type="journal article" date="2020" name="Microbiol. Resour. Announc.">
        <title>Complete genome sequence of Pseudomonas otitidis strain MrB4, isolated from Lake Biwa in Japan.</title>
        <authorList>
            <person name="Miyazaki K."/>
            <person name="Hase E."/>
            <person name="Maruya T."/>
        </authorList>
    </citation>
    <scope>NUCLEOTIDE SEQUENCE [LARGE SCALE GENOMIC DNA]</scope>
    <source>
        <strain evidence="7 8">MrB4</strain>
    </source>
</reference>
<dbReference type="InterPro" id="IPR058792">
    <property type="entry name" value="Beta-barrel_RND_2"/>
</dbReference>
<dbReference type="SUPFAM" id="SSF111369">
    <property type="entry name" value="HlyD-like secretion proteins"/>
    <property type="match status" value="1"/>
</dbReference>
<dbReference type="GO" id="GO:0015562">
    <property type="term" value="F:efflux transmembrane transporter activity"/>
    <property type="evidence" value="ECO:0007669"/>
    <property type="project" value="TreeGrafter"/>
</dbReference>